<dbReference type="EMBL" id="PISE01000006">
    <property type="protein sequence ID" value="PKG25186.1"/>
    <property type="molecule type" value="Genomic_DNA"/>
</dbReference>
<dbReference type="OrthoDB" id="2351076at2"/>
<dbReference type="Proteomes" id="UP000233375">
    <property type="component" value="Unassembled WGS sequence"/>
</dbReference>
<comment type="caution">
    <text evidence="1">The sequence shown here is derived from an EMBL/GenBank/DDBJ whole genome shotgun (WGS) entry which is preliminary data.</text>
</comment>
<accession>A0A2N0Z6N8</accession>
<sequence length="425" mass="48148">MNYSTNIVSFFKQELPVNQPLSLRQGQIIFGKINKIFPNQMAEVQIGQQKLLAELSIPLSVDSNYWFQVQKGDKKPQLKVLTTMKTAANTQQNQIESLLEQLSLPKTTETRAVIASFVHNKLPLTSEILEQAASWLKNSKELKQDIEIIKQMADKELPFTKEVFASLSAVQSGKSFPKLLELLQDELTVHSVKNAPLMELLATVNGREPLNLEDSREIKNFLSQILRNLGFSYEAELAGHLTSNTEIKEDVQQLKPLLLDLLKADISPSIKEAAQQLVDKITGLQLLSQEVGPVTQLVMQLPFSFREHEMEASLQFTGRKTKDGKIDSDFCRILFYLDLQHIKETAIDMKIQNRVMNVTIMNNQPLLFKLVEMFTKELKEKMQEANYTLLSIACKPFGDKNQDGKSSHAAYQLGYSSYKGVDIKI</sequence>
<dbReference type="RefSeq" id="WP_101175507.1">
    <property type="nucleotide sequence ID" value="NZ_PISE01000006.1"/>
</dbReference>
<gene>
    <name evidence="1" type="ORF">CWS01_02685</name>
</gene>
<reference evidence="1 2" key="1">
    <citation type="journal article" date="2003" name="Int. J. Syst. Evol. Microbiol.">
        <title>Bacillus nealsonii sp. nov., isolated from a spacecraft-assembly facility, whose spores are gamma-radiation resistant.</title>
        <authorList>
            <person name="Venkateswaran K."/>
            <person name="Kempf M."/>
            <person name="Chen F."/>
            <person name="Satomi M."/>
            <person name="Nicholson W."/>
            <person name="Kern R."/>
        </authorList>
    </citation>
    <scope>NUCLEOTIDE SEQUENCE [LARGE SCALE GENOMIC DNA]</scope>
    <source>
        <strain evidence="1 2">FO-92</strain>
    </source>
</reference>
<name>A0A2N0Z6N8_9BACI</name>
<evidence type="ECO:0000313" key="2">
    <source>
        <dbReference type="Proteomes" id="UP000233375"/>
    </source>
</evidence>
<keyword evidence="2" id="KW-1185">Reference proteome</keyword>
<evidence type="ECO:0000313" key="1">
    <source>
        <dbReference type="EMBL" id="PKG25186.1"/>
    </source>
</evidence>
<organism evidence="1 2">
    <name type="scientific">Niallia nealsonii</name>
    <dbReference type="NCBI Taxonomy" id="115979"/>
    <lineage>
        <taxon>Bacteria</taxon>
        <taxon>Bacillati</taxon>
        <taxon>Bacillota</taxon>
        <taxon>Bacilli</taxon>
        <taxon>Bacillales</taxon>
        <taxon>Bacillaceae</taxon>
        <taxon>Niallia</taxon>
    </lineage>
</organism>
<dbReference type="AlphaFoldDB" id="A0A2N0Z6N8"/>
<proteinExistence type="predicted"/>
<protein>
    <recommendedName>
        <fullName evidence="3">Flagellar hook-length control protein-like C-terminal domain-containing protein</fullName>
    </recommendedName>
</protein>
<evidence type="ECO:0008006" key="3">
    <source>
        <dbReference type="Google" id="ProtNLM"/>
    </source>
</evidence>